<keyword evidence="2" id="KW-1185">Reference proteome</keyword>
<name>U5CXI8_AMBTC</name>
<dbReference type="Gramene" id="ERM98089">
    <property type="protein sequence ID" value="ERM98089"/>
    <property type="gene ID" value="AMTR_s02650p00000630"/>
</dbReference>
<reference evidence="2" key="1">
    <citation type="journal article" date="2013" name="Science">
        <title>The Amborella genome and the evolution of flowering plants.</title>
        <authorList>
            <consortium name="Amborella Genome Project"/>
        </authorList>
    </citation>
    <scope>NUCLEOTIDE SEQUENCE [LARGE SCALE GENOMIC DNA]</scope>
</reference>
<accession>U5CXI8</accession>
<sequence length="62" mass="7140">MGDPRGAFCTKLWNASKTRLGSRMEGRLFVPKFGDFRKELLLECHDTLMGRSPRNASPHQYK</sequence>
<dbReference type="Proteomes" id="UP000017836">
    <property type="component" value="Unassembled WGS sequence"/>
</dbReference>
<dbReference type="AlphaFoldDB" id="U5CXI8"/>
<evidence type="ECO:0000313" key="2">
    <source>
        <dbReference type="Proteomes" id="UP000017836"/>
    </source>
</evidence>
<evidence type="ECO:0000313" key="1">
    <source>
        <dbReference type="EMBL" id="ERM98089.1"/>
    </source>
</evidence>
<dbReference type="HOGENOM" id="CLU_2907115_0_0_1"/>
<organism evidence="1 2">
    <name type="scientific">Amborella trichopoda</name>
    <dbReference type="NCBI Taxonomy" id="13333"/>
    <lineage>
        <taxon>Eukaryota</taxon>
        <taxon>Viridiplantae</taxon>
        <taxon>Streptophyta</taxon>
        <taxon>Embryophyta</taxon>
        <taxon>Tracheophyta</taxon>
        <taxon>Spermatophyta</taxon>
        <taxon>Magnoliopsida</taxon>
        <taxon>Amborellales</taxon>
        <taxon>Amborellaceae</taxon>
        <taxon>Amborella</taxon>
    </lineage>
</organism>
<protein>
    <submittedName>
        <fullName evidence="1">Uncharacterized protein</fullName>
    </submittedName>
</protein>
<proteinExistence type="predicted"/>
<gene>
    <name evidence="1" type="ORF">AMTR_s02650p00000630</name>
</gene>
<dbReference type="EMBL" id="KI395507">
    <property type="protein sequence ID" value="ERM98089.1"/>
    <property type="molecule type" value="Genomic_DNA"/>
</dbReference>